<dbReference type="RefSeq" id="WP_155665940.1">
    <property type="nucleotide sequence ID" value="NZ_WOCA01000001.1"/>
</dbReference>
<evidence type="ECO:0000313" key="1">
    <source>
        <dbReference type="EMBL" id="MUK86802.1"/>
    </source>
</evidence>
<keyword evidence="2" id="KW-1185">Reference proteome</keyword>
<evidence type="ECO:0000313" key="2">
    <source>
        <dbReference type="Proteomes" id="UP000469125"/>
    </source>
</evidence>
<sequence length="173" mass="19718">MKNATIIVIALLALFIIGITIYSYESDDSIVEDVNLVAENAFHEESEVEANYHSASFSFYLPDGLDVEDEDENNVILHNDDQTYIVFYNKFEEPTSQLNFNNANNDEAILFESYEDQDKFGYVRVTPTDEKDYELQVGIGGVKITTLTTKSKIEQDTEEVMKIARSILESNEM</sequence>
<reference evidence="1 2" key="1">
    <citation type="submission" date="2019-11" db="EMBL/GenBank/DDBJ databases">
        <authorList>
            <person name="Li X."/>
        </authorList>
    </citation>
    <scope>NUCLEOTIDE SEQUENCE [LARGE SCALE GENOMIC DNA]</scope>
    <source>
        <strain evidence="1 2">L9</strain>
    </source>
</reference>
<name>A0A6N8FAY0_9BACI</name>
<proteinExistence type="predicted"/>
<comment type="caution">
    <text evidence="1">The sequence shown here is derived from an EMBL/GenBank/DDBJ whole genome shotgun (WGS) entry which is preliminary data.</text>
</comment>
<gene>
    <name evidence="1" type="ORF">GMD78_00090</name>
</gene>
<dbReference type="Proteomes" id="UP000469125">
    <property type="component" value="Unassembled WGS sequence"/>
</dbReference>
<dbReference type="AlphaFoldDB" id="A0A6N8FAY0"/>
<organism evidence="1 2">
    <name type="scientific">Ornithinibacillus caprae</name>
    <dbReference type="NCBI Taxonomy" id="2678566"/>
    <lineage>
        <taxon>Bacteria</taxon>
        <taxon>Bacillati</taxon>
        <taxon>Bacillota</taxon>
        <taxon>Bacilli</taxon>
        <taxon>Bacillales</taxon>
        <taxon>Bacillaceae</taxon>
        <taxon>Ornithinibacillus</taxon>
    </lineage>
</organism>
<accession>A0A6N8FAY0</accession>
<dbReference type="EMBL" id="WOCA01000001">
    <property type="protein sequence ID" value="MUK86802.1"/>
    <property type="molecule type" value="Genomic_DNA"/>
</dbReference>
<protein>
    <submittedName>
        <fullName evidence="1">Uncharacterized protein</fullName>
    </submittedName>
</protein>